<name>R0F9D3_9BRAS</name>
<dbReference type="PANTHER" id="PTHR48449">
    <property type="entry name" value="DUF1985 DOMAIN-CONTAINING PROTEIN"/>
    <property type="match status" value="1"/>
</dbReference>
<proteinExistence type="predicted"/>
<dbReference type="Proteomes" id="UP000029121">
    <property type="component" value="Unassembled WGS sequence"/>
</dbReference>
<reference evidence="4" key="1">
    <citation type="journal article" date="2013" name="Nat. Genet.">
        <title>The Capsella rubella genome and the genomic consequences of rapid mating system evolution.</title>
        <authorList>
            <person name="Slotte T."/>
            <person name="Hazzouri K.M."/>
            <person name="Agren J.A."/>
            <person name="Koenig D."/>
            <person name="Maumus F."/>
            <person name="Guo Y.L."/>
            <person name="Steige K."/>
            <person name="Platts A.E."/>
            <person name="Escobar J.S."/>
            <person name="Newman L.K."/>
            <person name="Wang W."/>
            <person name="Mandakova T."/>
            <person name="Vello E."/>
            <person name="Smith L.M."/>
            <person name="Henz S.R."/>
            <person name="Steffen J."/>
            <person name="Takuno S."/>
            <person name="Brandvain Y."/>
            <person name="Coop G."/>
            <person name="Andolfatto P."/>
            <person name="Hu T.T."/>
            <person name="Blanchette M."/>
            <person name="Clark R.M."/>
            <person name="Quesneville H."/>
            <person name="Nordborg M."/>
            <person name="Gaut B.S."/>
            <person name="Lysak M.A."/>
            <person name="Jenkins J."/>
            <person name="Grimwood J."/>
            <person name="Chapman J."/>
            <person name="Prochnik S."/>
            <person name="Shu S."/>
            <person name="Rokhsar D."/>
            <person name="Schmutz J."/>
            <person name="Weigel D."/>
            <person name="Wright S.I."/>
        </authorList>
    </citation>
    <scope>NUCLEOTIDE SEQUENCE [LARGE SCALE GENOMIC DNA]</scope>
    <source>
        <strain evidence="4">cv. Monte Gargano</strain>
    </source>
</reference>
<dbReference type="AlphaFoldDB" id="R0F9D3"/>
<accession>R0F9D3</accession>
<evidence type="ECO:0000259" key="2">
    <source>
        <dbReference type="Pfam" id="PF09331"/>
    </source>
</evidence>
<keyword evidence="4" id="KW-1185">Reference proteome</keyword>
<evidence type="ECO:0000256" key="1">
    <source>
        <dbReference type="SAM" id="MobiDB-lite"/>
    </source>
</evidence>
<protein>
    <recommendedName>
        <fullName evidence="2">DUF1985 domain-containing protein</fullName>
    </recommendedName>
</protein>
<dbReference type="PANTHER" id="PTHR48449:SF2">
    <property type="entry name" value="UBIQUITIN-LIKE PROTEASE FAMILY PROFILE DOMAIN-CONTAINING PROTEIN"/>
    <property type="match status" value="1"/>
</dbReference>
<evidence type="ECO:0000313" key="4">
    <source>
        <dbReference type="Proteomes" id="UP000029121"/>
    </source>
</evidence>
<sequence>MLKKRHVTDKEIRKRFACLAIVDGFLVPTSHYPKIVKEHAKMCEDLQFFLGYPWGRLSFETMMKSIKDRDVVQLATTCVTVQGVLYALQLVILQAAPAIQDGSPADELPCSDSQEEPAADVGNRSSVTLKISNAKRLDGICEILVDPVIFPDLEMDHAEDLTWDDESGVGTKEAEKGVLAKISRARKGQKPPPNQASKFKHPPPTASDSSRLTGTCNLATLSPMLDSEISSMEDRIFKRVTSWITTNGLCATPKN</sequence>
<dbReference type="EMBL" id="KB870811">
    <property type="protein sequence ID" value="EOA18281.1"/>
    <property type="molecule type" value="Genomic_DNA"/>
</dbReference>
<organism evidence="3 4">
    <name type="scientific">Capsella rubella</name>
    <dbReference type="NCBI Taxonomy" id="81985"/>
    <lineage>
        <taxon>Eukaryota</taxon>
        <taxon>Viridiplantae</taxon>
        <taxon>Streptophyta</taxon>
        <taxon>Embryophyta</taxon>
        <taxon>Tracheophyta</taxon>
        <taxon>Spermatophyta</taxon>
        <taxon>Magnoliopsida</taxon>
        <taxon>eudicotyledons</taxon>
        <taxon>Gunneridae</taxon>
        <taxon>Pentapetalae</taxon>
        <taxon>rosids</taxon>
        <taxon>malvids</taxon>
        <taxon>Brassicales</taxon>
        <taxon>Brassicaceae</taxon>
        <taxon>Camelineae</taxon>
        <taxon>Capsella</taxon>
    </lineage>
</organism>
<evidence type="ECO:0000313" key="3">
    <source>
        <dbReference type="EMBL" id="EOA18281.1"/>
    </source>
</evidence>
<dbReference type="InterPro" id="IPR015410">
    <property type="entry name" value="DUF1985"/>
</dbReference>
<feature type="region of interest" description="Disordered" evidence="1">
    <location>
        <begin position="103"/>
        <end position="122"/>
    </location>
</feature>
<gene>
    <name evidence="3" type="ORF">CARUB_v10006780mg</name>
</gene>
<dbReference type="Pfam" id="PF09331">
    <property type="entry name" value="DUF1985"/>
    <property type="match status" value="1"/>
</dbReference>
<feature type="region of interest" description="Disordered" evidence="1">
    <location>
        <begin position="182"/>
        <end position="213"/>
    </location>
</feature>
<feature type="domain" description="DUF1985" evidence="2">
    <location>
        <begin position="1"/>
        <end position="65"/>
    </location>
</feature>